<dbReference type="InterPro" id="IPR000073">
    <property type="entry name" value="AB_hydrolase_1"/>
</dbReference>
<reference evidence="4" key="1">
    <citation type="submission" date="2022-10" db="EMBL/GenBank/DDBJ databases">
        <title>The complete genomes of actinobacterial strains from the NBC collection.</title>
        <authorList>
            <person name="Joergensen T.S."/>
            <person name="Alvarez Arevalo M."/>
            <person name="Sterndorff E.B."/>
            <person name="Faurdal D."/>
            <person name="Vuksanovic O."/>
            <person name="Mourched A.-S."/>
            <person name="Charusanti P."/>
            <person name="Shaw S."/>
            <person name="Blin K."/>
            <person name="Weber T."/>
        </authorList>
    </citation>
    <scope>NUCLEOTIDE SEQUENCE</scope>
    <source>
        <strain evidence="4">NBC_00093</strain>
    </source>
</reference>
<evidence type="ECO:0000313" key="4">
    <source>
        <dbReference type="EMBL" id="WTT16242.1"/>
    </source>
</evidence>
<dbReference type="Gene3D" id="3.40.50.1820">
    <property type="entry name" value="alpha/beta hydrolase"/>
    <property type="match status" value="1"/>
</dbReference>
<gene>
    <name evidence="4" type="ORF">OHA22_12235</name>
</gene>
<proteinExistence type="inferred from homology"/>
<evidence type="ECO:0000259" key="3">
    <source>
        <dbReference type="Pfam" id="PF00561"/>
    </source>
</evidence>
<evidence type="ECO:0000256" key="1">
    <source>
        <dbReference type="ARBA" id="ARBA00010088"/>
    </source>
</evidence>
<dbReference type="InterPro" id="IPR002410">
    <property type="entry name" value="Peptidase_S33"/>
</dbReference>
<dbReference type="PANTHER" id="PTHR43798:SF31">
    <property type="entry name" value="AB HYDROLASE SUPERFAMILY PROTEIN YCLE"/>
    <property type="match status" value="1"/>
</dbReference>
<dbReference type="EMBL" id="CP108222">
    <property type="protein sequence ID" value="WTT16242.1"/>
    <property type="molecule type" value="Genomic_DNA"/>
</dbReference>
<dbReference type="InterPro" id="IPR050266">
    <property type="entry name" value="AB_hydrolase_sf"/>
</dbReference>
<dbReference type="Pfam" id="PF00561">
    <property type="entry name" value="Abhydrolase_1"/>
    <property type="match status" value="1"/>
</dbReference>
<dbReference type="PRINTS" id="PR00793">
    <property type="entry name" value="PROAMNOPTASE"/>
</dbReference>
<dbReference type="InterPro" id="IPR029058">
    <property type="entry name" value="AB_hydrolase_fold"/>
</dbReference>
<dbReference type="GO" id="GO:0016020">
    <property type="term" value="C:membrane"/>
    <property type="evidence" value="ECO:0007669"/>
    <property type="project" value="TreeGrafter"/>
</dbReference>
<evidence type="ECO:0000256" key="2">
    <source>
        <dbReference type="ARBA" id="ARBA00022801"/>
    </source>
</evidence>
<keyword evidence="2 4" id="KW-0378">Hydrolase</keyword>
<dbReference type="GO" id="GO:0006508">
    <property type="term" value="P:proteolysis"/>
    <property type="evidence" value="ECO:0007669"/>
    <property type="project" value="InterPro"/>
</dbReference>
<sequence>MTWTESVLTSDGTGLWARRSGRGEEPLVLCHGGPGLWDMFEDVAELLGDLASVVRWDQRGCGRSDSSDGPWTSEQAVADLDAVRAHFGLERMTLLGHSWGAQLALTYALTHPERVRALVYVSGTGIGPDADWFDTYRHNFSARLAESPGLHSRWTELTDRRSDLSEAEARESAVLQWSAEFPDRERALEHARRMAEPWFGVNFACNQAFNAERKRIWGTPDLYDRCRALDVPVVIVDGPADIRPRTAVDSLERALPRVRRVVLPEAGHLPWIEDADGFRQAIASVL</sequence>
<name>A0AAU1ZVT1_9ACTN</name>
<feature type="domain" description="AB hydrolase-1" evidence="3">
    <location>
        <begin position="26"/>
        <end position="274"/>
    </location>
</feature>
<organism evidence="4">
    <name type="scientific">Streptomyces sp. NBC_00093</name>
    <dbReference type="NCBI Taxonomy" id="2975649"/>
    <lineage>
        <taxon>Bacteria</taxon>
        <taxon>Bacillati</taxon>
        <taxon>Actinomycetota</taxon>
        <taxon>Actinomycetes</taxon>
        <taxon>Kitasatosporales</taxon>
        <taxon>Streptomycetaceae</taxon>
        <taxon>Streptomyces</taxon>
    </lineage>
</organism>
<protein>
    <submittedName>
        <fullName evidence="4">Alpha/beta hydrolase</fullName>
    </submittedName>
</protein>
<comment type="similarity">
    <text evidence="1">Belongs to the peptidase S33 family.</text>
</comment>
<dbReference type="PANTHER" id="PTHR43798">
    <property type="entry name" value="MONOACYLGLYCEROL LIPASE"/>
    <property type="match status" value="1"/>
</dbReference>
<dbReference type="GO" id="GO:0004177">
    <property type="term" value="F:aminopeptidase activity"/>
    <property type="evidence" value="ECO:0007669"/>
    <property type="project" value="UniProtKB-EC"/>
</dbReference>
<dbReference type="PRINTS" id="PR00111">
    <property type="entry name" value="ABHYDROLASE"/>
</dbReference>
<accession>A0AAU1ZVT1</accession>
<dbReference type="SUPFAM" id="SSF53474">
    <property type="entry name" value="alpha/beta-Hydrolases"/>
    <property type="match status" value="1"/>
</dbReference>
<dbReference type="AlphaFoldDB" id="A0AAU1ZVT1"/>